<sequence>MSRHSTTYRLFTLFTAIFLAVSISLPSIVVASVYCDMEMQQSPTTTASDKQCMLMAYQSNQNNSDQLNPDSQNTNCSWTLTCEITQTDLTNKTIPTVNKKAVQAFVVSIVDFIDTESVSIPTFLADAERNQQQESPPLFLLNSTFLN</sequence>
<evidence type="ECO:0000313" key="2">
    <source>
        <dbReference type="Proteomes" id="UP000479132"/>
    </source>
</evidence>
<comment type="caution">
    <text evidence="1">The sequence shown here is derived from an EMBL/GenBank/DDBJ whole genome shotgun (WGS) entry which is preliminary data.</text>
</comment>
<dbReference type="RefSeq" id="WP_165266676.1">
    <property type="nucleotide sequence ID" value="NZ_JAALLS010000004.1"/>
</dbReference>
<keyword evidence="2" id="KW-1185">Reference proteome</keyword>
<dbReference type="Proteomes" id="UP000479132">
    <property type="component" value="Unassembled WGS sequence"/>
</dbReference>
<evidence type="ECO:0000313" key="1">
    <source>
        <dbReference type="EMBL" id="NGP87693.1"/>
    </source>
</evidence>
<accession>A0A6M1T4T6</accession>
<protein>
    <submittedName>
        <fullName evidence="1">Uncharacterized protein</fullName>
    </submittedName>
</protein>
<dbReference type="AlphaFoldDB" id="A0A6M1T4T6"/>
<name>A0A6M1T4T6_9BACT</name>
<gene>
    <name evidence="1" type="ORF">G3569_04950</name>
</gene>
<reference evidence="1 2" key="1">
    <citation type="submission" date="2020-02" db="EMBL/GenBank/DDBJ databases">
        <title>Aliifodinibius halophilus 2W32, complete genome.</title>
        <authorList>
            <person name="Li Y."/>
            <person name="Wu S."/>
        </authorList>
    </citation>
    <scope>NUCLEOTIDE SEQUENCE [LARGE SCALE GENOMIC DNA]</scope>
    <source>
        <strain evidence="1 2">2W32</strain>
    </source>
</reference>
<organism evidence="1 2">
    <name type="scientific">Fodinibius halophilus</name>
    <dbReference type="NCBI Taxonomy" id="1736908"/>
    <lineage>
        <taxon>Bacteria</taxon>
        <taxon>Pseudomonadati</taxon>
        <taxon>Balneolota</taxon>
        <taxon>Balneolia</taxon>
        <taxon>Balneolales</taxon>
        <taxon>Balneolaceae</taxon>
        <taxon>Fodinibius</taxon>
    </lineage>
</organism>
<dbReference type="EMBL" id="JAALLS010000004">
    <property type="protein sequence ID" value="NGP87693.1"/>
    <property type="molecule type" value="Genomic_DNA"/>
</dbReference>
<proteinExistence type="predicted"/>